<proteinExistence type="predicted"/>
<protein>
    <submittedName>
        <fullName evidence="2">Uncharacterized protein</fullName>
    </submittedName>
</protein>
<name>A0A4C1XAP3_EUMVA</name>
<dbReference type="EMBL" id="BGZK01000759">
    <property type="protein sequence ID" value="GBP59365.1"/>
    <property type="molecule type" value="Genomic_DNA"/>
</dbReference>
<keyword evidence="3" id="KW-1185">Reference proteome</keyword>
<feature type="region of interest" description="Disordered" evidence="1">
    <location>
        <begin position="1"/>
        <end position="42"/>
    </location>
</feature>
<gene>
    <name evidence="2" type="ORF">EVAR_45545_1</name>
</gene>
<comment type="caution">
    <text evidence="2">The sequence shown here is derived from an EMBL/GenBank/DDBJ whole genome shotgun (WGS) entry which is preliminary data.</text>
</comment>
<reference evidence="2 3" key="1">
    <citation type="journal article" date="2019" name="Commun. Biol.">
        <title>The bagworm genome reveals a unique fibroin gene that provides high tensile strength.</title>
        <authorList>
            <person name="Kono N."/>
            <person name="Nakamura H."/>
            <person name="Ohtoshi R."/>
            <person name="Tomita M."/>
            <person name="Numata K."/>
            <person name="Arakawa K."/>
        </authorList>
    </citation>
    <scope>NUCLEOTIDE SEQUENCE [LARGE SCALE GENOMIC DNA]</scope>
</reference>
<evidence type="ECO:0000313" key="2">
    <source>
        <dbReference type="EMBL" id="GBP59365.1"/>
    </source>
</evidence>
<organism evidence="2 3">
    <name type="scientific">Eumeta variegata</name>
    <name type="common">Bagworm moth</name>
    <name type="synonym">Eumeta japonica</name>
    <dbReference type="NCBI Taxonomy" id="151549"/>
    <lineage>
        <taxon>Eukaryota</taxon>
        <taxon>Metazoa</taxon>
        <taxon>Ecdysozoa</taxon>
        <taxon>Arthropoda</taxon>
        <taxon>Hexapoda</taxon>
        <taxon>Insecta</taxon>
        <taxon>Pterygota</taxon>
        <taxon>Neoptera</taxon>
        <taxon>Endopterygota</taxon>
        <taxon>Lepidoptera</taxon>
        <taxon>Glossata</taxon>
        <taxon>Ditrysia</taxon>
        <taxon>Tineoidea</taxon>
        <taxon>Psychidae</taxon>
        <taxon>Oiketicinae</taxon>
        <taxon>Eumeta</taxon>
    </lineage>
</organism>
<feature type="compositionally biased region" description="Low complexity" evidence="1">
    <location>
        <begin position="150"/>
        <end position="163"/>
    </location>
</feature>
<dbReference type="Proteomes" id="UP000299102">
    <property type="component" value="Unassembled WGS sequence"/>
</dbReference>
<evidence type="ECO:0000313" key="3">
    <source>
        <dbReference type="Proteomes" id="UP000299102"/>
    </source>
</evidence>
<dbReference type="AlphaFoldDB" id="A0A4C1XAP3"/>
<evidence type="ECO:0000256" key="1">
    <source>
        <dbReference type="SAM" id="MobiDB-lite"/>
    </source>
</evidence>
<feature type="region of interest" description="Disordered" evidence="1">
    <location>
        <begin position="127"/>
        <end position="163"/>
    </location>
</feature>
<sequence>MQLVQLRGRATGSSGERARGRLTGRGGAGTGRSHQLPHAPAAGGAGAAVRCITRVHTDRGAAEHSRSGRYKFIAALDSHHAIGVRSRAGGPAECGARPRPCTAANLLTGVSFRRRWEVAAATRVPAARSSAPGSRPLRECRRAHRRRSSAARGRVFSAAPIRP</sequence>
<accession>A0A4C1XAP3</accession>